<keyword evidence="3" id="KW-1185">Reference proteome</keyword>
<dbReference type="Proteomes" id="UP001381693">
    <property type="component" value="Unassembled WGS sequence"/>
</dbReference>
<evidence type="ECO:0000313" key="2">
    <source>
        <dbReference type="EMBL" id="KAK7058726.1"/>
    </source>
</evidence>
<reference evidence="2 3" key="1">
    <citation type="submission" date="2023-11" db="EMBL/GenBank/DDBJ databases">
        <title>Halocaridina rubra genome assembly.</title>
        <authorList>
            <person name="Smith C."/>
        </authorList>
    </citation>
    <scope>NUCLEOTIDE SEQUENCE [LARGE SCALE GENOMIC DNA]</scope>
    <source>
        <strain evidence="2">EP-1</strain>
        <tissue evidence="2">Whole</tissue>
    </source>
</reference>
<protein>
    <submittedName>
        <fullName evidence="2">Uncharacterized protein</fullName>
    </submittedName>
</protein>
<feature type="region of interest" description="Disordered" evidence="1">
    <location>
        <begin position="198"/>
        <end position="294"/>
    </location>
</feature>
<feature type="region of interest" description="Disordered" evidence="1">
    <location>
        <begin position="123"/>
        <end position="157"/>
    </location>
</feature>
<feature type="compositionally biased region" description="Acidic residues" evidence="1">
    <location>
        <begin position="133"/>
        <end position="157"/>
    </location>
</feature>
<name>A0AAN8WQR9_HALRR</name>
<evidence type="ECO:0000256" key="1">
    <source>
        <dbReference type="SAM" id="MobiDB-lite"/>
    </source>
</evidence>
<organism evidence="2 3">
    <name type="scientific">Halocaridina rubra</name>
    <name type="common">Hawaiian red shrimp</name>
    <dbReference type="NCBI Taxonomy" id="373956"/>
    <lineage>
        <taxon>Eukaryota</taxon>
        <taxon>Metazoa</taxon>
        <taxon>Ecdysozoa</taxon>
        <taxon>Arthropoda</taxon>
        <taxon>Crustacea</taxon>
        <taxon>Multicrustacea</taxon>
        <taxon>Malacostraca</taxon>
        <taxon>Eumalacostraca</taxon>
        <taxon>Eucarida</taxon>
        <taxon>Decapoda</taxon>
        <taxon>Pleocyemata</taxon>
        <taxon>Caridea</taxon>
        <taxon>Atyoidea</taxon>
        <taxon>Atyidae</taxon>
        <taxon>Halocaridina</taxon>
    </lineage>
</organism>
<comment type="caution">
    <text evidence="2">The sequence shown here is derived from an EMBL/GenBank/DDBJ whole genome shotgun (WGS) entry which is preliminary data.</text>
</comment>
<gene>
    <name evidence="2" type="ORF">SK128_008124</name>
</gene>
<dbReference type="EMBL" id="JAXCGZ010021128">
    <property type="protein sequence ID" value="KAK7058726.1"/>
    <property type="molecule type" value="Genomic_DNA"/>
</dbReference>
<feature type="compositionally biased region" description="Basic and acidic residues" evidence="1">
    <location>
        <begin position="211"/>
        <end position="228"/>
    </location>
</feature>
<sequence>MVYNIDQMDDLLAAVRIGKYKLIVGEPDNLRVWTLPPEDKDVKRIYKGKSLLFPQVPLNIPTTLDFDHVPVMVNSIDTNVISKIMESNQDVTSQSTRWSFYLTIREELIPQYSDEEHYNISVDSSDERPIYVDNDDYNDDYGDYHDDDDFDDADNDDDFHYTNETIFKDSNDTSYSYLQDNIDRRDSVVGDTQKMVNMNGTEEGRAVFSIERQDNSVSRESRGHNNDKSRKKKNRHNKDKDQMNKKKRRRNKTNNKSRKKMSRRNKDKNKPRKKKRPDKEREKRRKKKAKKKDYVTEEANDWVTFEGLGLKPKKYHRLKKYINKNTKVALFNVRGFHCLDAKTRTQASGSSDCDRLSLIPATVWLCVKDSLTRVTG</sequence>
<evidence type="ECO:0000313" key="3">
    <source>
        <dbReference type="Proteomes" id="UP001381693"/>
    </source>
</evidence>
<proteinExistence type="predicted"/>
<accession>A0AAN8WQR9</accession>
<feature type="compositionally biased region" description="Basic residues" evidence="1">
    <location>
        <begin position="245"/>
        <end position="291"/>
    </location>
</feature>
<dbReference type="AlphaFoldDB" id="A0AAN8WQR9"/>